<dbReference type="InterPro" id="IPR005135">
    <property type="entry name" value="Endo/exonuclease/phosphatase"/>
</dbReference>
<keyword evidence="3" id="KW-0695">RNA-directed DNA polymerase</keyword>
<reference evidence="4" key="1">
    <citation type="journal article" date="2019" name="Plant Biotechnol. J.">
        <title>Genome sequencing of the Australian wild diploid species Gossypium australe highlights disease resistance and delayed gland morphogenesis.</title>
        <authorList>
            <person name="Cai Y."/>
            <person name="Cai X."/>
            <person name="Wang Q."/>
            <person name="Wang P."/>
            <person name="Zhang Y."/>
            <person name="Cai C."/>
            <person name="Xu Y."/>
            <person name="Wang K."/>
            <person name="Zhou Z."/>
            <person name="Wang C."/>
            <person name="Geng S."/>
            <person name="Li B."/>
            <person name="Dong Q."/>
            <person name="Hou Y."/>
            <person name="Wang H."/>
            <person name="Ai P."/>
            <person name="Liu Z."/>
            <person name="Yi F."/>
            <person name="Sun M."/>
            <person name="An G."/>
            <person name="Cheng J."/>
            <person name="Zhang Y."/>
            <person name="Shi Q."/>
            <person name="Xie Y."/>
            <person name="Shi X."/>
            <person name="Chang Y."/>
            <person name="Huang F."/>
            <person name="Chen Y."/>
            <person name="Hong S."/>
            <person name="Mi L."/>
            <person name="Sun Q."/>
            <person name="Zhang L."/>
            <person name="Zhou B."/>
            <person name="Peng R."/>
            <person name="Zhang X."/>
            <person name="Liu F."/>
        </authorList>
    </citation>
    <scope>NUCLEOTIDE SEQUENCE [LARGE SCALE GENOMIC DNA]</scope>
    <source>
        <strain evidence="4">cv. PA1801</strain>
    </source>
</reference>
<dbReference type="PANTHER" id="PTHR33710">
    <property type="entry name" value="BNAC02G09200D PROTEIN"/>
    <property type="match status" value="1"/>
</dbReference>
<keyword evidence="3" id="KW-0548">Nucleotidyltransferase</keyword>
<dbReference type="OrthoDB" id="1001832at2759"/>
<keyword evidence="3" id="KW-0808">Transferase</keyword>
<dbReference type="Gene3D" id="3.60.10.10">
    <property type="entry name" value="Endonuclease/exonuclease/phosphatase"/>
    <property type="match status" value="1"/>
</dbReference>
<dbReference type="GO" id="GO:0003964">
    <property type="term" value="F:RNA-directed DNA polymerase activity"/>
    <property type="evidence" value="ECO:0007669"/>
    <property type="project" value="UniProtKB-KW"/>
</dbReference>
<dbReference type="Pfam" id="PF03372">
    <property type="entry name" value="Exo_endo_phos"/>
    <property type="match status" value="1"/>
</dbReference>
<dbReference type="AlphaFoldDB" id="A0A5B6WZS3"/>
<evidence type="ECO:0000259" key="1">
    <source>
        <dbReference type="Pfam" id="PF00078"/>
    </source>
</evidence>
<evidence type="ECO:0000259" key="2">
    <source>
        <dbReference type="Pfam" id="PF03372"/>
    </source>
</evidence>
<feature type="domain" description="Reverse transcriptase" evidence="1">
    <location>
        <begin position="269"/>
        <end position="461"/>
    </location>
</feature>
<dbReference type="InterPro" id="IPR000477">
    <property type="entry name" value="RT_dom"/>
</dbReference>
<comment type="caution">
    <text evidence="3">The sequence shown here is derived from an EMBL/GenBank/DDBJ whole genome shotgun (WGS) entry which is preliminary data.</text>
</comment>
<sequence>MEYHPDMVCLLEPRVSGKKANCIIGQLGFNFSHRVEAVGFLGGIWVGWKESVRIQIIQNHPQFILLLVNDCVSNNSFFITFVYGNPNRSKRKILWEGLKAAMPPQSTPWILIGDFNAILDPEDKRSPCTLGKICKLFGNFVDSYGLQDSGYSGPKFTWQRGGTSVRLDRALANDAWMESFPQCLILNLPRVKSDHRPILLSTRTYMELDTGRPFRFLAGWTKHNNFPTFVKDKWIYGGNMAESLNRFTYHVKEWNNKVYRFLGLLKRHLMRSLNNIKKALDYTDSSFLARQEMEIRDELENEQAGFIAGRNIFDNIILHKKSSTPCAAKGMGKIGWLSSWIWRKLTTEGIQQECPLSPYLFVLCMDWLGHLIKSNIDIGRWEPIKLSRSGPAISHLFFADDLVIFCKAHIGQAWLLKSILDQFCEVSGHKISTRKSNIYFSKSIDNIDCDQVVNLFGFQEVQDLGFYLGVPLLHYRVTKSTFSFVVDKVRRKLNSWDVRKLSIARRVIWLIRSPLHPELFYAVNADTERSLLRD</sequence>
<keyword evidence="4" id="KW-1185">Reference proteome</keyword>
<dbReference type="EMBL" id="SMMG02000001">
    <property type="protein sequence ID" value="KAA3487439.1"/>
    <property type="molecule type" value="Genomic_DNA"/>
</dbReference>
<feature type="domain" description="Endonuclease/exonuclease/phosphatase" evidence="2">
    <location>
        <begin position="2"/>
        <end position="195"/>
    </location>
</feature>
<evidence type="ECO:0000313" key="3">
    <source>
        <dbReference type="EMBL" id="KAA3487439.1"/>
    </source>
</evidence>
<name>A0A5B6WZS3_9ROSI</name>
<dbReference type="InterPro" id="IPR036691">
    <property type="entry name" value="Endo/exonu/phosph_ase_sf"/>
</dbReference>
<proteinExistence type="predicted"/>
<dbReference type="SUPFAM" id="SSF56219">
    <property type="entry name" value="DNase I-like"/>
    <property type="match status" value="1"/>
</dbReference>
<dbReference type="PANTHER" id="PTHR33710:SF77">
    <property type="entry name" value="DNASE I-LIKE SUPERFAMILY PROTEIN"/>
    <property type="match status" value="1"/>
</dbReference>
<evidence type="ECO:0000313" key="4">
    <source>
        <dbReference type="Proteomes" id="UP000325315"/>
    </source>
</evidence>
<dbReference type="Proteomes" id="UP000325315">
    <property type="component" value="Unassembled WGS sequence"/>
</dbReference>
<gene>
    <name evidence="3" type="ORF">EPI10_031264</name>
</gene>
<protein>
    <submittedName>
        <fullName evidence="3">Reverse transcriptase</fullName>
    </submittedName>
</protein>
<dbReference type="Pfam" id="PF00078">
    <property type="entry name" value="RVT_1"/>
    <property type="match status" value="1"/>
</dbReference>
<organism evidence="3 4">
    <name type="scientific">Gossypium australe</name>
    <dbReference type="NCBI Taxonomy" id="47621"/>
    <lineage>
        <taxon>Eukaryota</taxon>
        <taxon>Viridiplantae</taxon>
        <taxon>Streptophyta</taxon>
        <taxon>Embryophyta</taxon>
        <taxon>Tracheophyta</taxon>
        <taxon>Spermatophyta</taxon>
        <taxon>Magnoliopsida</taxon>
        <taxon>eudicotyledons</taxon>
        <taxon>Gunneridae</taxon>
        <taxon>Pentapetalae</taxon>
        <taxon>rosids</taxon>
        <taxon>malvids</taxon>
        <taxon>Malvales</taxon>
        <taxon>Malvaceae</taxon>
        <taxon>Malvoideae</taxon>
        <taxon>Gossypium</taxon>
    </lineage>
</organism>
<accession>A0A5B6WZS3</accession>